<proteinExistence type="predicted"/>
<dbReference type="EnsemblMetazoa" id="AATE019351-RA">
    <property type="protein sequence ID" value="AATE019351-PA.1"/>
    <property type="gene ID" value="AATE019351"/>
</dbReference>
<protein>
    <submittedName>
        <fullName evidence="1">Uncharacterized protein</fullName>
    </submittedName>
</protein>
<sequence>MMTPHGGHDRVELAALQSLECHPQILAVDDKAERALVHVERDEELIRHQERFLRLQYRRSVLCATGCRWKVILSSSFTNTFSERSSEFQEYFSCVSRGAGGMSSSTSSRAGRWKWAATSLL</sequence>
<dbReference type="AlphaFoldDB" id="A0A182JJQ3"/>
<evidence type="ECO:0000313" key="1">
    <source>
        <dbReference type="EnsemblMetazoa" id="AATE019351-PA.1"/>
    </source>
</evidence>
<dbReference type="VEuPathDB" id="VectorBase:AATE019351"/>
<organism evidence="1">
    <name type="scientific">Anopheles atroparvus</name>
    <name type="common">European mosquito</name>
    <dbReference type="NCBI Taxonomy" id="41427"/>
    <lineage>
        <taxon>Eukaryota</taxon>
        <taxon>Metazoa</taxon>
        <taxon>Ecdysozoa</taxon>
        <taxon>Arthropoda</taxon>
        <taxon>Hexapoda</taxon>
        <taxon>Insecta</taxon>
        <taxon>Pterygota</taxon>
        <taxon>Neoptera</taxon>
        <taxon>Endopterygota</taxon>
        <taxon>Diptera</taxon>
        <taxon>Nematocera</taxon>
        <taxon>Culicoidea</taxon>
        <taxon>Culicidae</taxon>
        <taxon>Anophelinae</taxon>
        <taxon>Anopheles</taxon>
    </lineage>
</organism>
<accession>A0A182JJQ3</accession>
<reference evidence="1" key="1">
    <citation type="submission" date="2022-08" db="UniProtKB">
        <authorList>
            <consortium name="EnsemblMetazoa"/>
        </authorList>
    </citation>
    <scope>IDENTIFICATION</scope>
    <source>
        <strain evidence="1">EBRO</strain>
    </source>
</reference>
<name>A0A182JJQ3_ANOAO</name>